<dbReference type="HOGENOM" id="CLU_1391876_0_0_1"/>
<dbReference type="AlphaFoldDB" id="D6WXC4"/>
<keyword evidence="3" id="KW-1185">Reference proteome</keyword>
<feature type="region of interest" description="Disordered" evidence="1">
    <location>
        <begin position="129"/>
        <end position="158"/>
    </location>
</feature>
<reference evidence="2 3" key="1">
    <citation type="journal article" date="2008" name="Nature">
        <title>The genome of the model beetle and pest Tribolium castaneum.</title>
        <authorList>
            <consortium name="Tribolium Genome Sequencing Consortium"/>
            <person name="Richards S."/>
            <person name="Gibbs R.A."/>
            <person name="Weinstock G.M."/>
            <person name="Brown S.J."/>
            <person name="Denell R."/>
            <person name="Beeman R.W."/>
            <person name="Gibbs R."/>
            <person name="Beeman R.W."/>
            <person name="Brown S.J."/>
            <person name="Bucher G."/>
            <person name="Friedrich M."/>
            <person name="Grimmelikhuijzen C.J."/>
            <person name="Klingler M."/>
            <person name="Lorenzen M."/>
            <person name="Richards S."/>
            <person name="Roth S."/>
            <person name="Schroder R."/>
            <person name="Tautz D."/>
            <person name="Zdobnov E.M."/>
            <person name="Muzny D."/>
            <person name="Gibbs R.A."/>
            <person name="Weinstock G.M."/>
            <person name="Attaway T."/>
            <person name="Bell S."/>
            <person name="Buhay C.J."/>
            <person name="Chandrabose M.N."/>
            <person name="Chavez D."/>
            <person name="Clerk-Blankenburg K.P."/>
            <person name="Cree A."/>
            <person name="Dao M."/>
            <person name="Davis C."/>
            <person name="Chacko J."/>
            <person name="Dinh H."/>
            <person name="Dugan-Rocha S."/>
            <person name="Fowler G."/>
            <person name="Garner T.T."/>
            <person name="Garnes J."/>
            <person name="Gnirke A."/>
            <person name="Hawes A."/>
            <person name="Hernandez J."/>
            <person name="Hines S."/>
            <person name="Holder M."/>
            <person name="Hume J."/>
            <person name="Jhangiani S.N."/>
            <person name="Joshi V."/>
            <person name="Khan Z.M."/>
            <person name="Jackson L."/>
            <person name="Kovar C."/>
            <person name="Kowis A."/>
            <person name="Lee S."/>
            <person name="Lewis L.R."/>
            <person name="Margolis J."/>
            <person name="Morgan M."/>
            <person name="Nazareth L.V."/>
            <person name="Nguyen N."/>
            <person name="Okwuonu G."/>
            <person name="Parker D."/>
            <person name="Richards S."/>
            <person name="Ruiz S.J."/>
            <person name="Santibanez J."/>
            <person name="Savard J."/>
            <person name="Scherer S.E."/>
            <person name="Schneider B."/>
            <person name="Sodergren E."/>
            <person name="Tautz D."/>
            <person name="Vattahil S."/>
            <person name="Villasana D."/>
            <person name="White C.S."/>
            <person name="Wright R."/>
            <person name="Park Y."/>
            <person name="Beeman R.W."/>
            <person name="Lord J."/>
            <person name="Oppert B."/>
            <person name="Lorenzen M."/>
            <person name="Brown S."/>
            <person name="Wang L."/>
            <person name="Savard J."/>
            <person name="Tautz D."/>
            <person name="Richards S."/>
            <person name="Weinstock G."/>
            <person name="Gibbs R.A."/>
            <person name="Liu Y."/>
            <person name="Worley K."/>
            <person name="Weinstock G."/>
            <person name="Elsik C.G."/>
            <person name="Reese J.T."/>
            <person name="Elhaik E."/>
            <person name="Landan G."/>
            <person name="Graur D."/>
            <person name="Arensburger P."/>
            <person name="Atkinson P."/>
            <person name="Beeman R.W."/>
            <person name="Beidler J."/>
            <person name="Brown S.J."/>
            <person name="Demuth J.P."/>
            <person name="Drury D.W."/>
            <person name="Du Y.Z."/>
            <person name="Fujiwara H."/>
            <person name="Lorenzen M."/>
            <person name="Maselli V."/>
            <person name="Osanai M."/>
            <person name="Park Y."/>
            <person name="Robertson H.M."/>
            <person name="Tu Z."/>
            <person name="Wang J.J."/>
            <person name="Wang S."/>
            <person name="Richards S."/>
            <person name="Song H."/>
            <person name="Zhang L."/>
            <person name="Sodergren E."/>
            <person name="Werner D."/>
            <person name="Stanke M."/>
            <person name="Morgenstern B."/>
            <person name="Solovyev V."/>
            <person name="Kosarev P."/>
            <person name="Brown G."/>
            <person name="Chen H.C."/>
            <person name="Ermolaeva O."/>
            <person name="Hlavina W."/>
            <person name="Kapustin Y."/>
            <person name="Kiryutin B."/>
            <person name="Kitts P."/>
            <person name="Maglott D."/>
            <person name="Pruitt K."/>
            <person name="Sapojnikov V."/>
            <person name="Souvorov A."/>
            <person name="Mackey A.J."/>
            <person name="Waterhouse R.M."/>
            <person name="Wyder S."/>
            <person name="Zdobnov E.M."/>
            <person name="Zdobnov E.M."/>
            <person name="Wyder S."/>
            <person name="Kriventseva E.V."/>
            <person name="Kadowaki T."/>
            <person name="Bork P."/>
            <person name="Aranda M."/>
            <person name="Bao R."/>
            <person name="Beermann A."/>
            <person name="Berns N."/>
            <person name="Bolognesi R."/>
            <person name="Bonneton F."/>
            <person name="Bopp D."/>
            <person name="Brown S.J."/>
            <person name="Bucher G."/>
            <person name="Butts T."/>
            <person name="Chaumot A."/>
            <person name="Denell R.E."/>
            <person name="Ferrier D.E."/>
            <person name="Friedrich M."/>
            <person name="Gordon C.M."/>
            <person name="Jindra M."/>
            <person name="Klingler M."/>
            <person name="Lan Q."/>
            <person name="Lattorff H.M."/>
            <person name="Laudet V."/>
            <person name="von Levetsow C."/>
            <person name="Liu Z."/>
            <person name="Lutz R."/>
            <person name="Lynch J.A."/>
            <person name="da Fonseca R.N."/>
            <person name="Posnien N."/>
            <person name="Reuter R."/>
            <person name="Roth S."/>
            <person name="Savard J."/>
            <person name="Schinko J.B."/>
            <person name="Schmitt C."/>
            <person name="Schoppmeier M."/>
            <person name="Schroder R."/>
            <person name="Shippy T.D."/>
            <person name="Simonnet F."/>
            <person name="Marques-Souza H."/>
            <person name="Tautz D."/>
            <person name="Tomoyasu Y."/>
            <person name="Trauner J."/>
            <person name="Van der Zee M."/>
            <person name="Vervoort M."/>
            <person name="Wittkopp N."/>
            <person name="Wimmer E.A."/>
            <person name="Yang X."/>
            <person name="Jones A.K."/>
            <person name="Sattelle D.B."/>
            <person name="Ebert P.R."/>
            <person name="Nelson D."/>
            <person name="Scott J.G."/>
            <person name="Beeman R.W."/>
            <person name="Muthukrishnan S."/>
            <person name="Kramer K.J."/>
            <person name="Arakane Y."/>
            <person name="Beeman R.W."/>
            <person name="Zhu Q."/>
            <person name="Hogenkamp D."/>
            <person name="Dixit R."/>
            <person name="Oppert B."/>
            <person name="Jiang H."/>
            <person name="Zou Z."/>
            <person name="Marshall J."/>
            <person name="Elpidina E."/>
            <person name="Vinokurov K."/>
            <person name="Oppert C."/>
            <person name="Zou Z."/>
            <person name="Evans J."/>
            <person name="Lu Z."/>
            <person name="Zhao P."/>
            <person name="Sumathipala N."/>
            <person name="Altincicek B."/>
            <person name="Vilcinskas A."/>
            <person name="Williams M."/>
            <person name="Hultmark D."/>
            <person name="Hetru C."/>
            <person name="Jiang H."/>
            <person name="Grimmelikhuijzen C.J."/>
            <person name="Hauser F."/>
            <person name="Cazzamali G."/>
            <person name="Williamson M."/>
            <person name="Park Y."/>
            <person name="Li B."/>
            <person name="Tanaka Y."/>
            <person name="Predel R."/>
            <person name="Neupert S."/>
            <person name="Schachtner J."/>
            <person name="Verleyen P."/>
            <person name="Raible F."/>
            <person name="Bork P."/>
            <person name="Friedrich M."/>
            <person name="Walden K.K."/>
            <person name="Robertson H.M."/>
            <person name="Angeli S."/>
            <person name="Foret S."/>
            <person name="Bucher G."/>
            <person name="Schuetz S."/>
            <person name="Maleszka R."/>
            <person name="Wimmer E.A."/>
            <person name="Beeman R.W."/>
            <person name="Lorenzen M."/>
            <person name="Tomoyasu Y."/>
            <person name="Miller S.C."/>
            <person name="Grossmann D."/>
            <person name="Bucher G."/>
        </authorList>
    </citation>
    <scope>NUCLEOTIDE SEQUENCE [LARGE SCALE GENOMIC DNA]</scope>
    <source>
        <strain evidence="2 3">Georgia GA2</strain>
    </source>
</reference>
<dbReference type="STRING" id="7070.D6WXC4"/>
<dbReference type="InParanoid" id="D6WXC4"/>
<evidence type="ECO:0000313" key="2">
    <source>
        <dbReference type="EMBL" id="EFA08823.1"/>
    </source>
</evidence>
<dbReference type="Proteomes" id="UP000007266">
    <property type="component" value="Linkage group 8"/>
</dbReference>
<accession>D6WXC4</accession>
<dbReference type="eggNOG" id="ENOG502RXNU">
    <property type="taxonomic scope" value="Eukaryota"/>
</dbReference>
<protein>
    <submittedName>
        <fullName evidence="2">Uncharacterized protein</fullName>
    </submittedName>
</protein>
<proteinExistence type="predicted"/>
<sequence>MSQTSRTGLIASPTKKIYRSQKVSTIQLRAFARPAPFVLKPFAGLYNPYPYGCSLLCNHPTDSEAKELLKRVKDSWATEGKNLLLTEEIEAIRAGFENFQPLEKNVKHVQINALDSVPEELFRRYTETDSRPLTPAPTLASAATRASGSRRCVTPDPAPTNQIREKTLLILDLRRSHSQVTPPKGQIKQYLAWCSI</sequence>
<dbReference type="PhylomeDB" id="D6WXC4"/>
<gene>
    <name evidence="2" type="primary">AUGUSTUS-3.0.2_06520</name>
    <name evidence="2" type="ORF">TcasGA2_TC006520</name>
</gene>
<dbReference type="PANTHER" id="PTHR36696">
    <property type="entry name" value="AGAP012002-PA"/>
    <property type="match status" value="1"/>
</dbReference>
<name>D6WXC4_TRICA</name>
<organism evidence="2 3">
    <name type="scientific">Tribolium castaneum</name>
    <name type="common">Red flour beetle</name>
    <dbReference type="NCBI Taxonomy" id="7070"/>
    <lineage>
        <taxon>Eukaryota</taxon>
        <taxon>Metazoa</taxon>
        <taxon>Ecdysozoa</taxon>
        <taxon>Arthropoda</taxon>
        <taxon>Hexapoda</taxon>
        <taxon>Insecta</taxon>
        <taxon>Pterygota</taxon>
        <taxon>Neoptera</taxon>
        <taxon>Endopterygota</taxon>
        <taxon>Coleoptera</taxon>
        <taxon>Polyphaga</taxon>
        <taxon>Cucujiformia</taxon>
        <taxon>Tenebrionidae</taxon>
        <taxon>Tenebrionidae incertae sedis</taxon>
        <taxon>Tribolium</taxon>
    </lineage>
</organism>
<dbReference type="EMBL" id="KQ971361">
    <property type="protein sequence ID" value="EFA08823.1"/>
    <property type="molecule type" value="Genomic_DNA"/>
</dbReference>
<dbReference type="PANTHER" id="PTHR36696:SF1">
    <property type="entry name" value="EF-HAND DOMAIN-CONTAINING PROTEIN"/>
    <property type="match status" value="1"/>
</dbReference>
<evidence type="ECO:0000256" key="1">
    <source>
        <dbReference type="SAM" id="MobiDB-lite"/>
    </source>
</evidence>
<feature type="compositionally biased region" description="Low complexity" evidence="1">
    <location>
        <begin position="131"/>
        <end position="151"/>
    </location>
</feature>
<reference evidence="2 3" key="2">
    <citation type="journal article" date="2010" name="Nucleic Acids Res.">
        <title>BeetleBase in 2010: revisions to provide comprehensive genomic information for Tribolium castaneum.</title>
        <authorList>
            <person name="Kim H.S."/>
            <person name="Murphy T."/>
            <person name="Xia J."/>
            <person name="Caragea D."/>
            <person name="Park Y."/>
            <person name="Beeman R.W."/>
            <person name="Lorenzen M.D."/>
            <person name="Butcher S."/>
            <person name="Manak J.R."/>
            <person name="Brown S.J."/>
        </authorList>
    </citation>
    <scope>GENOME REANNOTATION</scope>
    <source>
        <strain evidence="2 3">Georgia GA2</strain>
    </source>
</reference>
<evidence type="ECO:0000313" key="3">
    <source>
        <dbReference type="Proteomes" id="UP000007266"/>
    </source>
</evidence>
<dbReference type="OMA" id="CNIEATA"/>